<proteinExistence type="predicted"/>
<evidence type="ECO:0000313" key="8">
    <source>
        <dbReference type="EMBL" id="KAK1932013.1"/>
    </source>
</evidence>
<evidence type="ECO:0000256" key="1">
    <source>
        <dbReference type="ARBA" id="ARBA00004141"/>
    </source>
</evidence>
<feature type="transmembrane region" description="Helical" evidence="6">
    <location>
        <begin position="581"/>
        <end position="601"/>
    </location>
</feature>
<sequence length="949" mass="109785">MKENPSAAVNEHSIQVDFAPKKQKSGSIFQKHGAASAEYENTVFENDLVMIFPLREKGEIKKPDSFSKKAFVALLLGDIDDDKTHHPFQRVLRTSRCFLDDHGKDLMAEISPRKSGVGDSNSLEMGRQLLGDEYEKFIGPDKSATERKFCELVATAISRRIQLACGLTSRMFFSCDGDEIIMSIKSENDDLRVEADRTNYRLQLSNKPFDENLHSDKISDLKREIGPEAWQNSLDLLFDKRTMDVTKEIPEMDPLLVDEFHPQICKALRRWGHREEADGNPPKREEADGVISDDDNHSQTPWSRFWASIFSIDHDPTTYFSPFADYRHEPEFQPYYRRYPLKWGGKKEETLFTQKDRIRLASGIVDRHLNLDALQDAGYLKIPMFALHDKDALDELRTTWALNLKMLYQPLHKIRFYFGEKIALYFAWLEFYTKMLIFPSIAGIITLIYEEEQDDEGNDNKRGYFLVAFAIFVVIWSAIFSEFWKRKNGLLGSLWGCHGFNEVFRYRPQFRGTPSYHPVTDEEEMTYESRTRRHQWFVVSVMVVTIMVGIVIVALVGLFVLKHYINDRDNLKNIDIKYRTPLTLAVTVANAVQILILNKVYRGVAQKLNDMENHRTDGEYENYLAIKVFLFQLCNSFASFFYIAFIKRQTEGSCLYGDDCMKELRDQLLVLFLVRIVVGNTFEVAIPFLKYRYQIYAEANAKKAVGEKPQEGETKAKHNDIEKQAKKAPYGSDEAFEDYNELAIQFGFHNLFVVAFPLTPLLALMNNMVEIHVDACKLCFNCRRPFSQPAKSIGVWFYILRFMTYMTVGTNAALILWTSDLFENYSGTVKAFSFVVVWQVGIAVALFIERTVPDMPNHLALLLERYDHIVDVVIKNLSEGDVSHLREVSENLDLTIHTNDLWDEKAGNEKLVFQMHGQKHEVRAPDYPRHELETVNESIRNFEKDKSTE</sequence>
<name>A0AAD9G527_9STRA</name>
<gene>
    <name evidence="8" type="ORF">P3T76_012513</name>
</gene>
<reference evidence="8" key="1">
    <citation type="submission" date="2023-08" db="EMBL/GenBank/DDBJ databases">
        <title>Reference Genome Resource for the Citrus Pathogen Phytophthora citrophthora.</title>
        <authorList>
            <person name="Moller H."/>
            <person name="Coetzee B."/>
            <person name="Rose L.J."/>
            <person name="Van Niekerk J.M."/>
        </authorList>
    </citation>
    <scope>NUCLEOTIDE SEQUENCE</scope>
    <source>
        <strain evidence="8">STE-U-9442</strain>
    </source>
</reference>
<feature type="domain" description="Anoctamin transmembrane" evidence="7">
    <location>
        <begin position="414"/>
        <end position="864"/>
    </location>
</feature>
<dbReference type="InterPro" id="IPR007632">
    <property type="entry name" value="Anoctamin"/>
</dbReference>
<feature type="transmembrane region" description="Helical" evidence="6">
    <location>
        <begin position="464"/>
        <end position="484"/>
    </location>
</feature>
<evidence type="ECO:0000256" key="2">
    <source>
        <dbReference type="ARBA" id="ARBA00022692"/>
    </source>
</evidence>
<keyword evidence="9" id="KW-1185">Reference proteome</keyword>
<evidence type="ECO:0000313" key="9">
    <source>
        <dbReference type="Proteomes" id="UP001259832"/>
    </source>
</evidence>
<dbReference type="Proteomes" id="UP001259832">
    <property type="component" value="Unassembled WGS sequence"/>
</dbReference>
<feature type="transmembrane region" description="Helical" evidence="6">
    <location>
        <begin position="622"/>
        <end position="645"/>
    </location>
</feature>
<comment type="caution">
    <text evidence="8">The sequence shown here is derived from an EMBL/GenBank/DDBJ whole genome shotgun (WGS) entry which is preliminary data.</text>
</comment>
<feature type="transmembrane region" description="Helical" evidence="6">
    <location>
        <begin position="422"/>
        <end position="449"/>
    </location>
</feature>
<feature type="transmembrane region" description="Helical" evidence="6">
    <location>
        <begin position="668"/>
        <end position="689"/>
    </location>
</feature>
<feature type="compositionally biased region" description="Basic and acidic residues" evidence="5">
    <location>
        <begin position="273"/>
        <end position="287"/>
    </location>
</feature>
<organism evidence="8 9">
    <name type="scientific">Phytophthora citrophthora</name>
    <dbReference type="NCBI Taxonomy" id="4793"/>
    <lineage>
        <taxon>Eukaryota</taxon>
        <taxon>Sar</taxon>
        <taxon>Stramenopiles</taxon>
        <taxon>Oomycota</taxon>
        <taxon>Peronosporomycetes</taxon>
        <taxon>Peronosporales</taxon>
        <taxon>Peronosporaceae</taxon>
        <taxon>Phytophthora</taxon>
    </lineage>
</organism>
<accession>A0AAD9G527</accession>
<dbReference type="Pfam" id="PF04547">
    <property type="entry name" value="Anoctamin"/>
    <property type="match status" value="1"/>
</dbReference>
<keyword evidence="2 6" id="KW-0812">Transmembrane</keyword>
<keyword evidence="3 6" id="KW-1133">Transmembrane helix</keyword>
<evidence type="ECO:0000256" key="6">
    <source>
        <dbReference type="SAM" id="Phobius"/>
    </source>
</evidence>
<comment type="subcellular location">
    <subcellularLocation>
        <location evidence="1">Membrane</location>
        <topology evidence="1">Multi-pass membrane protein</topology>
    </subcellularLocation>
</comment>
<dbReference type="PANTHER" id="PTHR12308:SF73">
    <property type="entry name" value="ANOCTAMIN"/>
    <property type="match status" value="1"/>
</dbReference>
<feature type="transmembrane region" description="Helical" evidence="6">
    <location>
        <begin position="536"/>
        <end position="561"/>
    </location>
</feature>
<dbReference type="GO" id="GO:0016020">
    <property type="term" value="C:membrane"/>
    <property type="evidence" value="ECO:0007669"/>
    <property type="project" value="UniProtKB-SubCell"/>
</dbReference>
<feature type="region of interest" description="Disordered" evidence="5">
    <location>
        <begin position="272"/>
        <end position="298"/>
    </location>
</feature>
<dbReference type="GO" id="GO:0005254">
    <property type="term" value="F:chloride channel activity"/>
    <property type="evidence" value="ECO:0007669"/>
    <property type="project" value="TreeGrafter"/>
</dbReference>
<dbReference type="AlphaFoldDB" id="A0AAD9G527"/>
<dbReference type="PANTHER" id="PTHR12308">
    <property type="entry name" value="ANOCTAMIN"/>
    <property type="match status" value="1"/>
</dbReference>
<feature type="transmembrane region" description="Helical" evidence="6">
    <location>
        <begin position="793"/>
        <end position="817"/>
    </location>
</feature>
<evidence type="ECO:0000256" key="3">
    <source>
        <dbReference type="ARBA" id="ARBA00022989"/>
    </source>
</evidence>
<protein>
    <submittedName>
        <fullName evidence="8">Anoctamin-10</fullName>
    </submittedName>
</protein>
<evidence type="ECO:0000256" key="4">
    <source>
        <dbReference type="ARBA" id="ARBA00023136"/>
    </source>
</evidence>
<keyword evidence="4 6" id="KW-0472">Membrane</keyword>
<evidence type="ECO:0000256" key="5">
    <source>
        <dbReference type="SAM" id="MobiDB-lite"/>
    </source>
</evidence>
<dbReference type="InterPro" id="IPR049452">
    <property type="entry name" value="Anoctamin_TM"/>
</dbReference>
<feature type="transmembrane region" description="Helical" evidence="6">
    <location>
        <begin position="829"/>
        <end position="848"/>
    </location>
</feature>
<evidence type="ECO:0000259" key="7">
    <source>
        <dbReference type="Pfam" id="PF04547"/>
    </source>
</evidence>
<dbReference type="EMBL" id="JASMQC010000031">
    <property type="protein sequence ID" value="KAK1932013.1"/>
    <property type="molecule type" value="Genomic_DNA"/>
</dbReference>